<organism evidence="1">
    <name type="scientific">Arundo donax</name>
    <name type="common">Giant reed</name>
    <name type="synonym">Donax arundinaceus</name>
    <dbReference type="NCBI Taxonomy" id="35708"/>
    <lineage>
        <taxon>Eukaryota</taxon>
        <taxon>Viridiplantae</taxon>
        <taxon>Streptophyta</taxon>
        <taxon>Embryophyta</taxon>
        <taxon>Tracheophyta</taxon>
        <taxon>Spermatophyta</taxon>
        <taxon>Magnoliopsida</taxon>
        <taxon>Liliopsida</taxon>
        <taxon>Poales</taxon>
        <taxon>Poaceae</taxon>
        <taxon>PACMAD clade</taxon>
        <taxon>Arundinoideae</taxon>
        <taxon>Arundineae</taxon>
        <taxon>Arundo</taxon>
    </lineage>
</organism>
<accession>A0A0A9AAX6</accession>
<evidence type="ECO:0000313" key="1">
    <source>
        <dbReference type="EMBL" id="JAD48241.1"/>
    </source>
</evidence>
<proteinExistence type="predicted"/>
<dbReference type="EMBL" id="GBRH01249654">
    <property type="protein sequence ID" value="JAD48241.1"/>
    <property type="molecule type" value="Transcribed_RNA"/>
</dbReference>
<protein>
    <submittedName>
        <fullName evidence="1">Uncharacterized protein</fullName>
    </submittedName>
</protein>
<reference evidence="1" key="1">
    <citation type="submission" date="2014-09" db="EMBL/GenBank/DDBJ databases">
        <authorList>
            <person name="Magalhaes I.L.F."/>
            <person name="Oliveira U."/>
            <person name="Santos F.R."/>
            <person name="Vidigal T.H.D.A."/>
            <person name="Brescovit A.D."/>
            <person name="Santos A.J."/>
        </authorList>
    </citation>
    <scope>NUCLEOTIDE SEQUENCE</scope>
    <source>
        <tissue evidence="1">Shoot tissue taken approximately 20 cm above the soil surface</tissue>
    </source>
</reference>
<sequence>MAFPALKCLVCPLADRTVARIHWSGATSDLFISPKRSKASLYFLT</sequence>
<dbReference type="AlphaFoldDB" id="A0A0A9AAX6"/>
<reference evidence="1" key="2">
    <citation type="journal article" date="2015" name="Data Brief">
        <title>Shoot transcriptome of the giant reed, Arundo donax.</title>
        <authorList>
            <person name="Barrero R.A."/>
            <person name="Guerrero F.D."/>
            <person name="Moolhuijzen P."/>
            <person name="Goolsby J.A."/>
            <person name="Tidwell J."/>
            <person name="Bellgard S.E."/>
            <person name="Bellgard M.I."/>
        </authorList>
    </citation>
    <scope>NUCLEOTIDE SEQUENCE</scope>
    <source>
        <tissue evidence="1">Shoot tissue taken approximately 20 cm above the soil surface</tissue>
    </source>
</reference>
<name>A0A0A9AAX6_ARUDO</name>